<dbReference type="AlphaFoldDB" id="A0A5K7ZSX3"/>
<dbReference type="KEGG" id="dov:DSCO28_38790"/>
<dbReference type="Proteomes" id="UP000425960">
    <property type="component" value="Chromosome"/>
</dbReference>
<dbReference type="RefSeq" id="WP_155323566.1">
    <property type="nucleotide sequence ID" value="NZ_AP021876.1"/>
</dbReference>
<evidence type="ECO:0000313" key="2">
    <source>
        <dbReference type="EMBL" id="BBO83313.1"/>
    </source>
</evidence>
<sequence length="56" mass="6434">MVSLSCWDSNVIPAANLTQKKGEMIWVDIAKSERKKDRETEDEFTFGKDSQLISQE</sequence>
<evidence type="ECO:0000313" key="3">
    <source>
        <dbReference type="Proteomes" id="UP000425960"/>
    </source>
</evidence>
<proteinExistence type="predicted"/>
<dbReference type="EMBL" id="AP021876">
    <property type="protein sequence ID" value="BBO83313.1"/>
    <property type="molecule type" value="Genomic_DNA"/>
</dbReference>
<evidence type="ECO:0000256" key="1">
    <source>
        <dbReference type="SAM" id="MobiDB-lite"/>
    </source>
</evidence>
<gene>
    <name evidence="2" type="ORF">DSCO28_38790</name>
</gene>
<feature type="region of interest" description="Disordered" evidence="1">
    <location>
        <begin position="34"/>
        <end position="56"/>
    </location>
</feature>
<accession>A0A5K7ZSX3</accession>
<name>A0A5K7ZSX3_9BACT</name>
<protein>
    <submittedName>
        <fullName evidence="2">Uncharacterized protein</fullName>
    </submittedName>
</protein>
<organism evidence="2 3">
    <name type="scientific">Desulfosarcina ovata subsp. sediminis</name>
    <dbReference type="NCBI Taxonomy" id="885957"/>
    <lineage>
        <taxon>Bacteria</taxon>
        <taxon>Pseudomonadati</taxon>
        <taxon>Thermodesulfobacteriota</taxon>
        <taxon>Desulfobacteria</taxon>
        <taxon>Desulfobacterales</taxon>
        <taxon>Desulfosarcinaceae</taxon>
        <taxon>Desulfosarcina</taxon>
    </lineage>
</organism>
<reference evidence="2 3" key="1">
    <citation type="submission" date="2019-11" db="EMBL/GenBank/DDBJ databases">
        <title>Comparative genomics of hydrocarbon-degrading Desulfosarcina strains.</title>
        <authorList>
            <person name="Watanabe M."/>
            <person name="Kojima H."/>
            <person name="Fukui M."/>
        </authorList>
    </citation>
    <scope>NUCLEOTIDE SEQUENCE [LARGE SCALE GENOMIC DNA]</scope>
    <source>
        <strain evidence="2 3">28bB2T</strain>
    </source>
</reference>